<dbReference type="STRING" id="82633.GCA_000974605_01273"/>
<proteinExistence type="predicted"/>
<gene>
    <name evidence="3" type="ORF">CYJ10_25480</name>
</gene>
<dbReference type="Pfam" id="PF07883">
    <property type="entry name" value="Cupin_2"/>
    <property type="match status" value="1"/>
</dbReference>
<dbReference type="Gene3D" id="2.60.120.10">
    <property type="entry name" value="Jelly Rolls"/>
    <property type="match status" value="1"/>
</dbReference>
<dbReference type="InterPro" id="IPR013096">
    <property type="entry name" value="Cupin_2"/>
</dbReference>
<dbReference type="AlphaFoldDB" id="A0A2N5C6H7"/>
<dbReference type="OrthoDB" id="9793521at2"/>
<comment type="caution">
    <text evidence="3">The sequence shown here is derived from an EMBL/GenBank/DDBJ whole genome shotgun (WGS) entry which is preliminary data.</text>
</comment>
<sequence>MTTTRLLFAALLAASGALHTATGLAQAPGIHRTDLIQRDLVLPGHQGVQVKVDFDVGAFAPKHVHPGEEIAYVLAGTLEYQLGNQAPVTLQAGDALFIPAGMPHSARNVGKGKASELATYIVQKDAPLVTPAK</sequence>
<dbReference type="PANTHER" id="PTHR38599:SF1">
    <property type="entry name" value="CUPIN DOMAIN PROTEIN (AFU_ORTHOLOGUE AFUA_3G13620)"/>
    <property type="match status" value="1"/>
</dbReference>
<evidence type="ECO:0000259" key="2">
    <source>
        <dbReference type="Pfam" id="PF07883"/>
    </source>
</evidence>
<evidence type="ECO:0000313" key="4">
    <source>
        <dbReference type="Proteomes" id="UP000234341"/>
    </source>
</evidence>
<keyword evidence="1" id="KW-0732">Signal</keyword>
<evidence type="ECO:0000256" key="1">
    <source>
        <dbReference type="SAM" id="SignalP"/>
    </source>
</evidence>
<dbReference type="EMBL" id="PJRP01000015">
    <property type="protein sequence ID" value="PLP97834.1"/>
    <property type="molecule type" value="Genomic_DNA"/>
</dbReference>
<feature type="signal peptide" evidence="1">
    <location>
        <begin position="1"/>
        <end position="20"/>
    </location>
</feature>
<dbReference type="PANTHER" id="PTHR38599">
    <property type="entry name" value="CUPIN DOMAIN PROTEIN (AFU_ORTHOLOGUE AFUA_3G13620)"/>
    <property type="match status" value="1"/>
</dbReference>
<reference evidence="3 4" key="1">
    <citation type="submission" date="2017-12" db="EMBL/GenBank/DDBJ databases">
        <title>Genome sequence of the active heterotrophic nitrifier-denitrifier, Cupriavidus pauculus UM1.</title>
        <authorList>
            <person name="Putonti C."/>
            <person name="Castignetti D."/>
        </authorList>
    </citation>
    <scope>NUCLEOTIDE SEQUENCE [LARGE SCALE GENOMIC DNA]</scope>
    <source>
        <strain evidence="3 4">UM1</strain>
    </source>
</reference>
<evidence type="ECO:0000313" key="3">
    <source>
        <dbReference type="EMBL" id="PLP97834.1"/>
    </source>
</evidence>
<dbReference type="InterPro" id="IPR011051">
    <property type="entry name" value="RmlC_Cupin_sf"/>
</dbReference>
<dbReference type="RefSeq" id="WP_101684228.1">
    <property type="nucleotide sequence ID" value="NZ_PJRP01000015.1"/>
</dbReference>
<feature type="chain" id="PRO_5014626319" evidence="1">
    <location>
        <begin position="21"/>
        <end position="133"/>
    </location>
</feature>
<dbReference type="InterPro" id="IPR014710">
    <property type="entry name" value="RmlC-like_jellyroll"/>
</dbReference>
<name>A0A2N5C6H7_9BURK</name>
<accession>A0A2N5C6H7</accession>
<dbReference type="Proteomes" id="UP000234341">
    <property type="component" value="Unassembled WGS sequence"/>
</dbReference>
<protein>
    <submittedName>
        <fullName evidence="3">Cupin domain-containing protein</fullName>
    </submittedName>
</protein>
<organism evidence="3 4">
    <name type="scientific">Cupriavidus pauculus</name>
    <dbReference type="NCBI Taxonomy" id="82633"/>
    <lineage>
        <taxon>Bacteria</taxon>
        <taxon>Pseudomonadati</taxon>
        <taxon>Pseudomonadota</taxon>
        <taxon>Betaproteobacteria</taxon>
        <taxon>Burkholderiales</taxon>
        <taxon>Burkholderiaceae</taxon>
        <taxon>Cupriavidus</taxon>
    </lineage>
</organism>
<dbReference type="SUPFAM" id="SSF51182">
    <property type="entry name" value="RmlC-like cupins"/>
    <property type="match status" value="1"/>
</dbReference>
<dbReference type="CDD" id="cd02235">
    <property type="entry name" value="cupin_BLL4011-like"/>
    <property type="match status" value="1"/>
</dbReference>
<feature type="domain" description="Cupin type-2" evidence="2">
    <location>
        <begin position="52"/>
        <end position="115"/>
    </location>
</feature>